<evidence type="ECO:0000313" key="2">
    <source>
        <dbReference type="EMBL" id="MBN9412894.1"/>
    </source>
</evidence>
<dbReference type="GO" id="GO:0006974">
    <property type="term" value="P:DNA damage response"/>
    <property type="evidence" value="ECO:0007669"/>
    <property type="project" value="TreeGrafter"/>
</dbReference>
<keyword evidence="1" id="KW-1133">Transmembrane helix</keyword>
<dbReference type="EMBL" id="JAFKGL010000014">
    <property type="protein sequence ID" value="MBN9412894.1"/>
    <property type="molecule type" value="Genomic_DNA"/>
</dbReference>
<evidence type="ECO:0000256" key="1">
    <source>
        <dbReference type="SAM" id="Phobius"/>
    </source>
</evidence>
<dbReference type="Gene3D" id="3.30.70.2970">
    <property type="entry name" value="Protein of unknown function (DUF541), domain 2"/>
    <property type="match status" value="1"/>
</dbReference>
<proteinExistence type="predicted"/>
<keyword evidence="1" id="KW-0472">Membrane</keyword>
<organism evidence="2 3">
    <name type="scientific">Candidatus Paracaedimonas acanthamoebae</name>
    <dbReference type="NCBI Taxonomy" id="244581"/>
    <lineage>
        <taxon>Bacteria</taxon>
        <taxon>Pseudomonadati</taxon>
        <taxon>Pseudomonadota</taxon>
        <taxon>Alphaproteobacteria</taxon>
        <taxon>Holosporales</taxon>
        <taxon>Caedimonadaceae</taxon>
        <taxon>Candidatus Paracaedimonas</taxon>
    </lineage>
</organism>
<dbReference type="InterPro" id="IPR007497">
    <property type="entry name" value="SIMPL/DUF541"/>
</dbReference>
<dbReference type="PANTHER" id="PTHR34387">
    <property type="entry name" value="SLR1258 PROTEIN"/>
    <property type="match status" value="1"/>
</dbReference>
<reference evidence="2" key="1">
    <citation type="submission" date="2021-02" db="EMBL/GenBank/DDBJ databases">
        <title>Thiocyanate and organic carbon inputs drive convergent selection for specific autotrophic Afipia and Thiobacillus strains within complex microbiomes.</title>
        <authorList>
            <person name="Huddy R.J."/>
            <person name="Sachdeva R."/>
            <person name="Kadzinga F."/>
            <person name="Kantor R.S."/>
            <person name="Harrison S.T.L."/>
            <person name="Banfield J.F."/>
        </authorList>
    </citation>
    <scope>NUCLEOTIDE SEQUENCE</scope>
    <source>
        <strain evidence="2">SCN18_10_11_15_R4_P_38_20</strain>
    </source>
</reference>
<dbReference type="Pfam" id="PF04402">
    <property type="entry name" value="SIMPL"/>
    <property type="match status" value="1"/>
</dbReference>
<dbReference type="Proteomes" id="UP000664414">
    <property type="component" value="Unassembled WGS sequence"/>
</dbReference>
<comment type="caution">
    <text evidence="2">The sequence shown here is derived from an EMBL/GenBank/DDBJ whole genome shotgun (WGS) entry which is preliminary data.</text>
</comment>
<dbReference type="InterPro" id="IPR016907">
    <property type="entry name" value="UCP029033"/>
</dbReference>
<feature type="transmembrane region" description="Helical" evidence="1">
    <location>
        <begin position="7"/>
        <end position="30"/>
    </location>
</feature>
<dbReference type="PIRSF" id="PIRSF029033">
    <property type="entry name" value="UCP029033"/>
    <property type="match status" value="1"/>
</dbReference>
<dbReference type="AlphaFoldDB" id="A0A8J7PVW9"/>
<dbReference type="PANTHER" id="PTHR34387:SF2">
    <property type="entry name" value="SLR1258 PROTEIN"/>
    <property type="match status" value="1"/>
</dbReference>
<name>A0A8J7PVW9_9PROT</name>
<sequence length="245" mass="27553">MEGRKNSVLSALIFGVFVAVGLSLLGFFIFRGAQSIKLAERYVTVKGLVERMVKSDRADWEIAIRLSGDNLSDLYKQISEQKAKIQEFLQTVGLEESEIKNTSPQVNDTHARDWGGQLPPHRYIVELSLKVATQKVDLIEETNRHLGELVKEGVAVSRSEVRYQYTRFRELRPEMLAEATKNARELAQQFAVDSGSGIGAIRRSNQGVFRIMSADASPTEDFDSGHNSLFKKIRVVSTIDFFLID</sequence>
<accession>A0A8J7PVW9</accession>
<keyword evidence="1" id="KW-0812">Transmembrane</keyword>
<protein>
    <submittedName>
        <fullName evidence="2">SIMPL domain-containing protein</fullName>
    </submittedName>
</protein>
<evidence type="ECO:0000313" key="3">
    <source>
        <dbReference type="Proteomes" id="UP000664414"/>
    </source>
</evidence>
<dbReference type="InterPro" id="IPR052022">
    <property type="entry name" value="26kDa_periplasmic_antigen"/>
</dbReference>
<gene>
    <name evidence="2" type="ORF">J0H12_03070</name>
</gene>